<evidence type="ECO:0000256" key="16">
    <source>
        <dbReference type="ARBA" id="ARBA00023136"/>
    </source>
</evidence>
<gene>
    <name evidence="22" type="ORF">FGM00_04915</name>
</gene>
<evidence type="ECO:0000256" key="8">
    <source>
        <dbReference type="ARBA" id="ARBA00022452"/>
    </source>
</evidence>
<evidence type="ECO:0000256" key="12">
    <source>
        <dbReference type="ARBA" id="ARBA00022801"/>
    </source>
</evidence>
<accession>A0A5B7SR46</accession>
<evidence type="ECO:0000256" key="7">
    <source>
        <dbReference type="ARBA" id="ARBA00013278"/>
    </source>
</evidence>
<keyword evidence="14" id="KW-0442">Lipid degradation</keyword>
<dbReference type="EC" id="3.1.1.32" evidence="6"/>
<evidence type="ECO:0000256" key="18">
    <source>
        <dbReference type="ARBA" id="ARBA00032375"/>
    </source>
</evidence>
<dbReference type="GO" id="GO:0009279">
    <property type="term" value="C:cell outer membrane"/>
    <property type="evidence" value="ECO:0007669"/>
    <property type="project" value="UniProtKB-SubCell"/>
</dbReference>
<evidence type="ECO:0000256" key="2">
    <source>
        <dbReference type="ARBA" id="ARBA00001604"/>
    </source>
</evidence>
<comment type="cofactor">
    <cofactor evidence="20">
        <name>Ca(2+)</name>
        <dbReference type="ChEBI" id="CHEBI:29108"/>
    </cofactor>
    <text evidence="20">Binds 1 Ca(2+) ion per monomer.</text>
</comment>
<dbReference type="PANTHER" id="PTHR40457:SF1">
    <property type="entry name" value="PHOSPHOLIPASE A1"/>
    <property type="match status" value="1"/>
</dbReference>
<dbReference type="OrthoDB" id="188433at2"/>
<evidence type="ECO:0000313" key="23">
    <source>
        <dbReference type="Proteomes" id="UP000310017"/>
    </source>
</evidence>
<feature type="binding site" description="in dimeric form" evidence="20">
    <location>
        <position position="162"/>
    </location>
    <ligand>
        <name>Ca(2+)</name>
        <dbReference type="ChEBI" id="CHEBI:29108"/>
        <label>1</label>
    </ligand>
</feature>
<keyword evidence="17" id="KW-0998">Cell outer membrane</keyword>
<proteinExistence type="inferred from homology"/>
<keyword evidence="9" id="KW-0812">Transmembrane</keyword>
<evidence type="ECO:0000256" key="4">
    <source>
        <dbReference type="ARBA" id="ARBA00010525"/>
    </source>
</evidence>
<comment type="subcellular location">
    <subcellularLocation>
        <location evidence="3">Cell outer membrane</location>
        <topology evidence="3">Multi-pass membrane protein</topology>
    </subcellularLocation>
</comment>
<evidence type="ECO:0000256" key="1">
    <source>
        <dbReference type="ARBA" id="ARBA00000111"/>
    </source>
</evidence>
<reference evidence="22 23" key="1">
    <citation type="submission" date="2019-05" db="EMBL/GenBank/DDBJ databases">
        <title>Genome sequencing of F202Z8.</title>
        <authorList>
            <person name="Kwon Y.M."/>
        </authorList>
    </citation>
    <scope>NUCLEOTIDE SEQUENCE [LARGE SCALE GENOMIC DNA]</scope>
    <source>
        <strain evidence="22 23">F202Z8</strain>
    </source>
</reference>
<comment type="similarity">
    <text evidence="4">Belongs to the phospholipase A1 family.</text>
</comment>
<keyword evidence="16" id="KW-0472">Membrane</keyword>
<evidence type="ECO:0000256" key="20">
    <source>
        <dbReference type="PIRSR" id="PIRSR603187-2"/>
    </source>
</evidence>
<dbReference type="Pfam" id="PF02253">
    <property type="entry name" value="PLA1"/>
    <property type="match status" value="1"/>
</dbReference>
<dbReference type="Proteomes" id="UP000310017">
    <property type="component" value="Chromosome"/>
</dbReference>
<feature type="binding site" description="in dimeric form" evidence="20">
    <location>
        <position position="117"/>
    </location>
    <ligand>
        <name>Ca(2+)</name>
        <dbReference type="ChEBI" id="CHEBI:29108"/>
        <label>1</label>
    </ligand>
</feature>
<keyword evidence="11 21" id="KW-0732">Signal</keyword>
<evidence type="ECO:0000256" key="5">
    <source>
        <dbReference type="ARBA" id="ARBA00011702"/>
    </source>
</evidence>
<dbReference type="Gene3D" id="2.40.230.10">
    <property type="entry name" value="Phospholipase A1"/>
    <property type="match status" value="1"/>
</dbReference>
<evidence type="ECO:0000256" key="14">
    <source>
        <dbReference type="ARBA" id="ARBA00022963"/>
    </source>
</evidence>
<feature type="signal peptide" evidence="21">
    <location>
        <begin position="1"/>
        <end position="34"/>
    </location>
</feature>
<keyword evidence="23" id="KW-1185">Reference proteome</keyword>
<comment type="catalytic activity">
    <reaction evidence="2">
        <text>a 1,2-diacyl-sn-glycero-3-phosphocholine + H2O = a 1-acyl-sn-glycero-3-phosphocholine + a fatty acid + H(+)</text>
        <dbReference type="Rhea" id="RHEA:15801"/>
        <dbReference type="ChEBI" id="CHEBI:15377"/>
        <dbReference type="ChEBI" id="CHEBI:15378"/>
        <dbReference type="ChEBI" id="CHEBI:28868"/>
        <dbReference type="ChEBI" id="CHEBI:57643"/>
        <dbReference type="ChEBI" id="CHEBI:58168"/>
        <dbReference type="EC" id="3.1.1.4"/>
    </reaction>
</comment>
<comment type="catalytic activity">
    <reaction evidence="1">
        <text>a 1,2-diacyl-sn-glycero-3-phosphocholine + H2O = a 2-acyl-sn-glycero-3-phosphocholine + a fatty acid + H(+)</text>
        <dbReference type="Rhea" id="RHEA:18689"/>
        <dbReference type="ChEBI" id="CHEBI:15377"/>
        <dbReference type="ChEBI" id="CHEBI:15378"/>
        <dbReference type="ChEBI" id="CHEBI:28868"/>
        <dbReference type="ChEBI" id="CHEBI:57643"/>
        <dbReference type="ChEBI" id="CHEBI:57875"/>
        <dbReference type="EC" id="3.1.1.32"/>
    </reaction>
</comment>
<keyword evidence="15" id="KW-0443">Lipid metabolism</keyword>
<evidence type="ECO:0000313" key="22">
    <source>
        <dbReference type="EMBL" id="QCW99482.1"/>
    </source>
</evidence>
<evidence type="ECO:0000256" key="10">
    <source>
        <dbReference type="ARBA" id="ARBA00022723"/>
    </source>
</evidence>
<comment type="subunit">
    <text evidence="5">Homodimer; dimerization is reversible, and the dimeric form is the active one.</text>
</comment>
<evidence type="ECO:0000256" key="17">
    <source>
        <dbReference type="ARBA" id="ARBA00023237"/>
    </source>
</evidence>
<evidence type="ECO:0000256" key="3">
    <source>
        <dbReference type="ARBA" id="ARBA00004571"/>
    </source>
</evidence>
<dbReference type="GO" id="GO:0016042">
    <property type="term" value="P:lipid catabolic process"/>
    <property type="evidence" value="ECO:0007669"/>
    <property type="project" value="UniProtKB-KW"/>
</dbReference>
<evidence type="ECO:0000256" key="15">
    <source>
        <dbReference type="ARBA" id="ARBA00023098"/>
    </source>
</evidence>
<evidence type="ECO:0000256" key="11">
    <source>
        <dbReference type="ARBA" id="ARBA00022729"/>
    </source>
</evidence>
<sequence>MLGFLPFANLLKVSYQKIFSAIILIGCLSTSLNAQNDTDQDDGRYQKELSKTPSFSIYGDNYFVTGTRINESPNSQNSDAKYQLGFKQIISRDLLPFDTHLFFTYQQISFWDIYQDSFPFRDTNYNPSIGLGRLLFDKAGEINGGLWFAFEHQSNGRDEEDSRSWNYFSLLYYKAFSDKFHSSLEAWAPIGTKDGNQDLLEYIGYGELTATWRPTDILFIEGKFRKALRADWRGSAQISVNLRYSKRTNQFLYLQYFVGQGESMLDYRMNSNFLRIGIVFKDLLFWD</sequence>
<evidence type="ECO:0000256" key="13">
    <source>
        <dbReference type="ARBA" id="ARBA00022837"/>
    </source>
</evidence>
<evidence type="ECO:0000256" key="9">
    <source>
        <dbReference type="ARBA" id="ARBA00022692"/>
    </source>
</evidence>
<dbReference type="EC" id="3.1.1.4" evidence="7"/>
<dbReference type="InterPro" id="IPR003187">
    <property type="entry name" value="PLipase_A1"/>
</dbReference>
<keyword evidence="8" id="KW-1134">Transmembrane beta strand</keyword>
<keyword evidence="10 20" id="KW-0479">Metal-binding</keyword>
<dbReference type="AlphaFoldDB" id="A0A5B7SR46"/>
<dbReference type="GO" id="GO:0046872">
    <property type="term" value="F:metal ion binding"/>
    <property type="evidence" value="ECO:0007669"/>
    <property type="project" value="UniProtKB-KW"/>
</dbReference>
<keyword evidence="12" id="KW-0378">Hydrolase</keyword>
<protein>
    <recommendedName>
        <fullName evidence="18">Phosphatidylcholine 1-acylhydrolase</fullName>
        <ecNumber evidence="6">3.1.1.32</ecNumber>
        <ecNumber evidence="7">3.1.1.4</ecNumber>
    </recommendedName>
</protein>
<feature type="binding site" description="in dimeric form" evidence="20">
    <location>
        <position position="157"/>
    </location>
    <ligand>
        <name>Ca(2+)</name>
        <dbReference type="ChEBI" id="CHEBI:29108"/>
        <label>1</label>
    </ligand>
</feature>
<dbReference type="KEGG" id="asag:FGM00_04915"/>
<dbReference type="SUPFAM" id="SSF56931">
    <property type="entry name" value="Outer membrane phospholipase A (OMPLA)"/>
    <property type="match status" value="1"/>
</dbReference>
<feature type="chain" id="PRO_5022993317" description="Phosphatidylcholine 1-acylhydrolase" evidence="21">
    <location>
        <begin position="35"/>
        <end position="287"/>
    </location>
</feature>
<dbReference type="EMBL" id="CP040710">
    <property type="protein sequence ID" value="QCW99482.1"/>
    <property type="molecule type" value="Genomic_DNA"/>
</dbReference>
<dbReference type="GO" id="GO:0008970">
    <property type="term" value="F:phospholipase A1 activity"/>
    <property type="evidence" value="ECO:0007669"/>
    <property type="project" value="UniProtKB-EC"/>
</dbReference>
<evidence type="ECO:0000256" key="6">
    <source>
        <dbReference type="ARBA" id="ARBA00013179"/>
    </source>
</evidence>
<feature type="active site" description="Nucleophile" evidence="19">
    <location>
        <position position="154"/>
    </location>
</feature>
<feature type="active site" description="Proton acceptor" evidence="19">
    <location>
        <position position="152"/>
    </location>
</feature>
<dbReference type="InterPro" id="IPR036541">
    <property type="entry name" value="PLipase_A1_sf"/>
</dbReference>
<name>A0A5B7SR46_9FLAO</name>
<evidence type="ECO:0000256" key="19">
    <source>
        <dbReference type="PIRSR" id="PIRSR603187-1"/>
    </source>
</evidence>
<keyword evidence="13 20" id="KW-0106">Calcium</keyword>
<dbReference type="PRINTS" id="PR01486">
    <property type="entry name" value="PHPHLIPASEA1"/>
</dbReference>
<dbReference type="PANTHER" id="PTHR40457">
    <property type="entry name" value="PHOSPHOLIPASE A1"/>
    <property type="match status" value="1"/>
</dbReference>
<dbReference type="GO" id="GO:0004623">
    <property type="term" value="F:phospholipase A2 activity"/>
    <property type="evidence" value="ECO:0007669"/>
    <property type="project" value="UniProtKB-EC"/>
</dbReference>
<evidence type="ECO:0000256" key="21">
    <source>
        <dbReference type="SAM" id="SignalP"/>
    </source>
</evidence>
<organism evidence="22 23">
    <name type="scientific">Aggregatimonas sangjinii</name>
    <dbReference type="NCBI Taxonomy" id="2583587"/>
    <lineage>
        <taxon>Bacteria</taxon>
        <taxon>Pseudomonadati</taxon>
        <taxon>Bacteroidota</taxon>
        <taxon>Flavobacteriia</taxon>
        <taxon>Flavobacteriales</taxon>
        <taxon>Flavobacteriaceae</taxon>
        <taxon>Aggregatimonas</taxon>
    </lineage>
</organism>